<gene>
    <name evidence="3" type="ORF">COV74_10185</name>
</gene>
<feature type="chain" id="PRO_5013943743" description="HMA domain-containing protein" evidence="1">
    <location>
        <begin position="27"/>
        <end position="108"/>
    </location>
</feature>
<evidence type="ECO:0000259" key="2">
    <source>
        <dbReference type="PROSITE" id="PS50846"/>
    </source>
</evidence>
<dbReference type="Gene3D" id="3.30.70.100">
    <property type="match status" value="1"/>
</dbReference>
<evidence type="ECO:0000313" key="4">
    <source>
        <dbReference type="Proteomes" id="UP000230859"/>
    </source>
</evidence>
<dbReference type="SUPFAM" id="SSF55008">
    <property type="entry name" value="HMA, heavy metal-associated domain"/>
    <property type="match status" value="1"/>
</dbReference>
<protein>
    <recommendedName>
        <fullName evidence="2">HMA domain-containing protein</fullName>
    </recommendedName>
</protein>
<keyword evidence="1" id="KW-0732">Signal</keyword>
<proteinExistence type="predicted"/>
<comment type="caution">
    <text evidence="3">The sequence shown here is derived from an EMBL/GenBank/DDBJ whole genome shotgun (WGS) entry which is preliminary data.</text>
</comment>
<dbReference type="InterPro" id="IPR006121">
    <property type="entry name" value="HMA_dom"/>
</dbReference>
<dbReference type="GO" id="GO:0046872">
    <property type="term" value="F:metal ion binding"/>
    <property type="evidence" value="ECO:0007669"/>
    <property type="project" value="InterPro"/>
</dbReference>
<dbReference type="PROSITE" id="PS50846">
    <property type="entry name" value="HMA_2"/>
    <property type="match status" value="1"/>
</dbReference>
<evidence type="ECO:0000256" key="1">
    <source>
        <dbReference type="SAM" id="SignalP"/>
    </source>
</evidence>
<name>A0A2H0LKN3_9BACT</name>
<organism evidence="3 4">
    <name type="scientific">Candidatus Abzuiibacterium crystallinum</name>
    <dbReference type="NCBI Taxonomy" id="1974748"/>
    <lineage>
        <taxon>Bacteria</taxon>
        <taxon>Pseudomonadati</taxon>
        <taxon>Candidatus Omnitrophota</taxon>
        <taxon>Candidatus Abzuiibacterium</taxon>
    </lineage>
</organism>
<reference evidence="3 4" key="1">
    <citation type="submission" date="2017-09" db="EMBL/GenBank/DDBJ databases">
        <title>Depth-based differentiation of microbial function through sediment-hosted aquifers and enrichment of novel symbionts in the deep terrestrial subsurface.</title>
        <authorList>
            <person name="Probst A.J."/>
            <person name="Ladd B."/>
            <person name="Jarett J.K."/>
            <person name="Geller-Mcgrath D.E."/>
            <person name="Sieber C.M."/>
            <person name="Emerson J.B."/>
            <person name="Anantharaman K."/>
            <person name="Thomas B.C."/>
            <person name="Malmstrom R."/>
            <person name="Stieglmeier M."/>
            <person name="Klingl A."/>
            <person name="Woyke T."/>
            <person name="Ryan C.M."/>
            <person name="Banfield J.F."/>
        </authorList>
    </citation>
    <scope>NUCLEOTIDE SEQUENCE [LARGE SCALE GENOMIC DNA]</scope>
    <source>
        <strain evidence="3">CG11_big_fil_rev_8_21_14_0_20_45_26</strain>
    </source>
</reference>
<accession>A0A2H0LKN3</accession>
<dbReference type="InterPro" id="IPR036163">
    <property type="entry name" value="HMA_dom_sf"/>
</dbReference>
<dbReference type="EMBL" id="PCVY01000076">
    <property type="protein sequence ID" value="PIQ84962.1"/>
    <property type="molecule type" value="Genomic_DNA"/>
</dbReference>
<dbReference type="Proteomes" id="UP000230859">
    <property type="component" value="Unassembled WGS sequence"/>
</dbReference>
<dbReference type="Pfam" id="PF00403">
    <property type="entry name" value="HMA"/>
    <property type="match status" value="1"/>
</dbReference>
<feature type="signal peptide" evidence="1">
    <location>
        <begin position="1"/>
        <end position="26"/>
    </location>
</feature>
<dbReference type="AlphaFoldDB" id="A0A2H0LKN3"/>
<evidence type="ECO:0000313" key="3">
    <source>
        <dbReference type="EMBL" id="PIQ84962.1"/>
    </source>
</evidence>
<feature type="domain" description="HMA" evidence="2">
    <location>
        <begin position="35"/>
        <end position="101"/>
    </location>
</feature>
<sequence length="108" mass="11611">MRKCSLLVSLLFLLLFFVCPSEYLHAASGMPKGAAKVSFSIKGMECADCPGILALTVHSLDGVFGITVLPESKTLQVIYFPDQISVKAIIKAIEESKDAKFKVLSTSG</sequence>